<organism evidence="2 3">
    <name type="scientific">Shewanella electrica</name>
    <dbReference type="NCBI Taxonomy" id="515560"/>
    <lineage>
        <taxon>Bacteria</taxon>
        <taxon>Pseudomonadati</taxon>
        <taxon>Pseudomonadota</taxon>
        <taxon>Gammaproteobacteria</taxon>
        <taxon>Alteromonadales</taxon>
        <taxon>Shewanellaceae</taxon>
        <taxon>Shewanella</taxon>
    </lineage>
</organism>
<dbReference type="InterPro" id="IPR029069">
    <property type="entry name" value="HotDog_dom_sf"/>
</dbReference>
<evidence type="ECO:0000313" key="2">
    <source>
        <dbReference type="EMBL" id="MCS4558114.1"/>
    </source>
</evidence>
<dbReference type="PANTHER" id="PTHR43841:SF1">
    <property type="entry name" value="3-HYDROXYACYL-THIOESTER DEHYDRATASE X"/>
    <property type="match status" value="1"/>
</dbReference>
<feature type="domain" description="MaoC-like" evidence="1">
    <location>
        <begin position="186"/>
        <end position="254"/>
    </location>
</feature>
<dbReference type="SUPFAM" id="SSF54637">
    <property type="entry name" value="Thioesterase/thiol ester dehydrase-isomerase"/>
    <property type="match status" value="2"/>
</dbReference>
<sequence length="289" mass="32762">MESCMELRAMPSLFSLYRKIFFGRKPGWDQQPLPQLKVSTAEVPLHSANVADYAEVCGFSFDGNVLPPTYLHVLVFRLHATLFTHEAVTFPLLGLIHLNNRIECLRPVTIDEKVRLECALSDSRDNDAGLEFDVFAEVFVGDEVVWRAVSTYLYRTGKPGRARPPKASDMPWDDAAFWHLGDDLGRKYAKVSGDYNLIHLHPLLSKRFGFDRILIHGMWSKARCVAELMPQLQYPFAVDVAFKLPLFMPATVSFGAQDTPNGVAFELRDEKGRRPHLFGTIEYLSNSLQ</sequence>
<keyword evidence="3" id="KW-1185">Reference proteome</keyword>
<accession>A0ABT2FP49</accession>
<dbReference type="PANTHER" id="PTHR43841">
    <property type="entry name" value="3-HYDROXYACYL-THIOESTER DEHYDRATASE HTDX-RELATED"/>
    <property type="match status" value="1"/>
</dbReference>
<comment type="caution">
    <text evidence="2">The sequence shown here is derived from an EMBL/GenBank/DDBJ whole genome shotgun (WGS) entry which is preliminary data.</text>
</comment>
<dbReference type="InterPro" id="IPR002539">
    <property type="entry name" value="MaoC-like_dom"/>
</dbReference>
<dbReference type="Proteomes" id="UP001201549">
    <property type="component" value="Unassembled WGS sequence"/>
</dbReference>
<dbReference type="Pfam" id="PF01575">
    <property type="entry name" value="MaoC_dehydratas"/>
    <property type="match status" value="1"/>
</dbReference>
<name>A0ABT2FP49_9GAMM</name>
<dbReference type="Gene3D" id="3.10.129.10">
    <property type="entry name" value="Hotdog Thioesterase"/>
    <property type="match status" value="1"/>
</dbReference>
<protein>
    <submittedName>
        <fullName evidence="2">MaoC/PaaZ C-terminal domain-containing protein</fullName>
    </submittedName>
</protein>
<reference evidence="3" key="1">
    <citation type="submission" date="2023-07" db="EMBL/GenBank/DDBJ databases">
        <title>Shewanella mangrovi sp. nov., an acetaldehyde- degrading bacterium isolated from mangrove sediment.</title>
        <authorList>
            <person name="Liu Y."/>
        </authorList>
    </citation>
    <scope>NUCLEOTIDE SEQUENCE [LARGE SCALE GENOMIC DNA]</scope>
    <source>
        <strain evidence="3">C32</strain>
    </source>
</reference>
<gene>
    <name evidence="2" type="ORF">L9G74_16880</name>
</gene>
<evidence type="ECO:0000313" key="3">
    <source>
        <dbReference type="Proteomes" id="UP001201549"/>
    </source>
</evidence>
<evidence type="ECO:0000259" key="1">
    <source>
        <dbReference type="Pfam" id="PF01575"/>
    </source>
</evidence>
<dbReference type="EMBL" id="JAKOGG010000016">
    <property type="protein sequence ID" value="MCS4558114.1"/>
    <property type="molecule type" value="Genomic_DNA"/>
</dbReference>
<proteinExistence type="predicted"/>